<sequence length="378" mass="40278">MDRRQFLVGLSAAGVIGAAALAGCSNNDTTTPTDGESPGGGDGAGALVGVLMPTKTSQRWIDDGNNVKKALEDKGYKVDLLYANDDIPQQQQQLDAVLGKNAKALIIASIDGTTLATGLKKAGEQGVKVIAYDRLINETPNVDYYVTFDNQNVGVQQGTSLLQGLGVFDAEGKETDKKGPFNVEIFSGAVTDNNSQFFYNGAMSVIQKYIDSGVLKVQSGQTTLEQTATPYWKQEEAQKRCDAILGGFYAQGEKMDGALCAYDGLSRGVLTSIQGAGAPVPIITGQDAEVPSCKLILDGDQYSTILKDTRELAAKAVDMVDAVLQGKEPEVNDTKTYDNKVKVVPAFLLESVVVTKDNLMEVVVDSGYYTKEQVESGK</sequence>
<feature type="chain" id="PRO_5038684555" evidence="3">
    <location>
        <begin position="23"/>
        <end position="378"/>
    </location>
</feature>
<evidence type="ECO:0000256" key="1">
    <source>
        <dbReference type="ARBA" id="ARBA00004196"/>
    </source>
</evidence>
<evidence type="ECO:0000256" key="3">
    <source>
        <dbReference type="SAM" id="SignalP"/>
    </source>
</evidence>
<feature type="signal peptide" evidence="3">
    <location>
        <begin position="1"/>
        <end position="22"/>
    </location>
</feature>
<dbReference type="AlphaFoldDB" id="A0A3M0G000"/>
<dbReference type="InterPro" id="IPR028082">
    <property type="entry name" value="Peripla_BP_I"/>
</dbReference>
<comment type="subcellular location">
    <subcellularLocation>
        <location evidence="1">Cell envelope</location>
    </subcellularLocation>
</comment>
<proteinExistence type="predicted"/>
<dbReference type="PROSITE" id="PS51257">
    <property type="entry name" value="PROKAR_LIPOPROTEIN"/>
    <property type="match status" value="1"/>
</dbReference>
<evidence type="ECO:0000259" key="4">
    <source>
        <dbReference type="Pfam" id="PF13407"/>
    </source>
</evidence>
<dbReference type="RefSeq" id="WP_121902308.1">
    <property type="nucleotide sequence ID" value="NZ_REFW01000004.1"/>
</dbReference>
<dbReference type="InterPro" id="IPR025997">
    <property type="entry name" value="SBP_2_dom"/>
</dbReference>
<dbReference type="PANTHER" id="PTHR30036">
    <property type="entry name" value="D-XYLOSE-BINDING PERIPLASMIC PROTEIN"/>
    <property type="match status" value="1"/>
</dbReference>
<dbReference type="Pfam" id="PF13407">
    <property type="entry name" value="Peripla_BP_4"/>
    <property type="match status" value="1"/>
</dbReference>
<protein>
    <submittedName>
        <fullName evidence="5">Sugar ABC transporter substrate-binding protein</fullName>
    </submittedName>
</protein>
<organism evidence="5 6">
    <name type="scientific">Tessaracoccus antarcticus</name>
    <dbReference type="NCBI Taxonomy" id="2479848"/>
    <lineage>
        <taxon>Bacteria</taxon>
        <taxon>Bacillati</taxon>
        <taxon>Actinomycetota</taxon>
        <taxon>Actinomycetes</taxon>
        <taxon>Propionibacteriales</taxon>
        <taxon>Propionibacteriaceae</taxon>
        <taxon>Tessaracoccus</taxon>
    </lineage>
</organism>
<dbReference type="NCBIfam" id="NF040907">
    <property type="entry name" value="ChvE"/>
    <property type="match status" value="1"/>
</dbReference>
<dbReference type="OrthoDB" id="9773673at2"/>
<feature type="domain" description="Periplasmic binding protein" evidence="4">
    <location>
        <begin position="48"/>
        <end position="328"/>
    </location>
</feature>
<dbReference type="InterPro" id="IPR050555">
    <property type="entry name" value="Bact_Solute-Bind_Prot2"/>
</dbReference>
<evidence type="ECO:0000256" key="2">
    <source>
        <dbReference type="ARBA" id="ARBA00022729"/>
    </source>
</evidence>
<reference evidence="5 6" key="1">
    <citation type="submission" date="2018-10" db="EMBL/GenBank/DDBJ databases">
        <title>Tessaracoccus antarcticuss sp. nov., isolated from sediment.</title>
        <authorList>
            <person name="Zhou L.Y."/>
            <person name="Du Z.J."/>
        </authorList>
    </citation>
    <scope>NUCLEOTIDE SEQUENCE [LARGE SCALE GENOMIC DNA]</scope>
    <source>
        <strain evidence="5 6">JDX10</strain>
    </source>
</reference>
<evidence type="ECO:0000313" key="6">
    <source>
        <dbReference type="Proteomes" id="UP000275256"/>
    </source>
</evidence>
<dbReference type="InterPro" id="IPR049784">
    <property type="entry name" value="ChvE-like"/>
</dbReference>
<gene>
    <name evidence="5" type="ORF">EAX62_13800</name>
</gene>
<dbReference type="PANTHER" id="PTHR30036:SF1">
    <property type="entry name" value="D-XYLOSE-BINDING PERIPLASMIC PROTEIN"/>
    <property type="match status" value="1"/>
</dbReference>
<comment type="caution">
    <text evidence="5">The sequence shown here is derived from an EMBL/GenBank/DDBJ whole genome shotgun (WGS) entry which is preliminary data.</text>
</comment>
<evidence type="ECO:0000313" key="5">
    <source>
        <dbReference type="EMBL" id="RMB58270.1"/>
    </source>
</evidence>
<accession>A0A3M0G000</accession>
<keyword evidence="2 3" id="KW-0732">Signal</keyword>
<dbReference type="CDD" id="cd19994">
    <property type="entry name" value="PBP1_ChvE"/>
    <property type="match status" value="1"/>
</dbReference>
<dbReference type="GO" id="GO:0030288">
    <property type="term" value="C:outer membrane-bounded periplasmic space"/>
    <property type="evidence" value="ECO:0007669"/>
    <property type="project" value="TreeGrafter"/>
</dbReference>
<dbReference type="EMBL" id="REFW01000004">
    <property type="protein sequence ID" value="RMB58270.1"/>
    <property type="molecule type" value="Genomic_DNA"/>
</dbReference>
<dbReference type="Proteomes" id="UP000275256">
    <property type="component" value="Unassembled WGS sequence"/>
</dbReference>
<keyword evidence="6" id="KW-1185">Reference proteome</keyword>
<dbReference type="SUPFAM" id="SSF53822">
    <property type="entry name" value="Periplasmic binding protein-like I"/>
    <property type="match status" value="1"/>
</dbReference>
<dbReference type="Gene3D" id="3.40.50.2300">
    <property type="match status" value="2"/>
</dbReference>
<dbReference type="GO" id="GO:0030246">
    <property type="term" value="F:carbohydrate binding"/>
    <property type="evidence" value="ECO:0007669"/>
    <property type="project" value="TreeGrafter"/>
</dbReference>
<name>A0A3M0G000_9ACTN</name>